<keyword evidence="2" id="KW-1185">Reference proteome</keyword>
<sequence length="152" mass="17639">MQLYNAFSVSDDDDFLDDEMDQQQALAMTKAIKRQAPVKQERKFKYRNRADFARRFQMDRQTLLRIVGDVERQDAYFQQRCDAAGRPGFTALQKVASAIRQLAYGATSDAFDDYFKMGTTTQLECLRNFCDVLVDVYGQEYLRKPSVMNLLT</sequence>
<dbReference type="InParanoid" id="A0A168KWI6"/>
<dbReference type="PANTHER" id="PTHR47150:SF4">
    <property type="entry name" value="HARBINGER TRANSPOSASE-DERIVED PROTEIN-RELATED"/>
    <property type="match status" value="1"/>
</dbReference>
<dbReference type="PANTHER" id="PTHR47150">
    <property type="entry name" value="OS12G0169200 PROTEIN"/>
    <property type="match status" value="1"/>
</dbReference>
<name>A0A168KWI6_ABSGL</name>
<reference evidence="1" key="1">
    <citation type="submission" date="2016-04" db="EMBL/GenBank/DDBJ databases">
        <authorList>
            <person name="Evans L.H."/>
            <person name="Alamgir A."/>
            <person name="Owens N."/>
            <person name="Weber N.D."/>
            <person name="Virtaneva K."/>
            <person name="Barbian K."/>
            <person name="Babar A."/>
            <person name="Rosenke K."/>
        </authorList>
    </citation>
    <scope>NUCLEOTIDE SEQUENCE [LARGE SCALE GENOMIC DNA]</scope>
    <source>
        <strain evidence="1">CBS 101.48</strain>
    </source>
</reference>
<accession>A0A168KWI6</accession>
<gene>
    <name evidence="1" type="primary">ABSGL_00928.1 scaffold 997</name>
</gene>
<dbReference type="AlphaFoldDB" id="A0A168KWI6"/>
<organism evidence="1">
    <name type="scientific">Absidia glauca</name>
    <name type="common">Pin mould</name>
    <dbReference type="NCBI Taxonomy" id="4829"/>
    <lineage>
        <taxon>Eukaryota</taxon>
        <taxon>Fungi</taxon>
        <taxon>Fungi incertae sedis</taxon>
        <taxon>Mucoromycota</taxon>
        <taxon>Mucoromycotina</taxon>
        <taxon>Mucoromycetes</taxon>
        <taxon>Mucorales</taxon>
        <taxon>Cunninghamellaceae</taxon>
        <taxon>Absidia</taxon>
    </lineage>
</organism>
<protein>
    <submittedName>
        <fullName evidence="1">Uncharacterized protein</fullName>
    </submittedName>
</protein>
<proteinExistence type="predicted"/>
<evidence type="ECO:0000313" key="2">
    <source>
        <dbReference type="Proteomes" id="UP000078561"/>
    </source>
</evidence>
<dbReference type="Proteomes" id="UP000078561">
    <property type="component" value="Unassembled WGS sequence"/>
</dbReference>
<dbReference type="OrthoDB" id="2287304at2759"/>
<dbReference type="STRING" id="4829.A0A168KWI6"/>
<dbReference type="EMBL" id="LT550356">
    <property type="protein sequence ID" value="SAL95597.1"/>
    <property type="molecule type" value="Genomic_DNA"/>
</dbReference>
<evidence type="ECO:0000313" key="1">
    <source>
        <dbReference type="EMBL" id="SAL95597.1"/>
    </source>
</evidence>